<evidence type="ECO:0000313" key="1">
    <source>
        <dbReference type="EMBL" id="DAF46585.1"/>
    </source>
</evidence>
<dbReference type="EMBL" id="BK032541">
    <property type="protein sequence ID" value="DAF46585.1"/>
    <property type="molecule type" value="Genomic_DNA"/>
</dbReference>
<protein>
    <submittedName>
        <fullName evidence="1">DNA binding protein</fullName>
    </submittedName>
</protein>
<proteinExistence type="predicted"/>
<dbReference type="InterPro" id="IPR012347">
    <property type="entry name" value="Ferritin-like"/>
</dbReference>
<dbReference type="InterPro" id="IPR009078">
    <property type="entry name" value="Ferritin-like_SF"/>
</dbReference>
<organism evidence="1">
    <name type="scientific">Siphoviridae sp. ctqwY3</name>
    <dbReference type="NCBI Taxonomy" id="2827951"/>
    <lineage>
        <taxon>Viruses</taxon>
        <taxon>Duplodnaviria</taxon>
        <taxon>Heunggongvirae</taxon>
        <taxon>Uroviricota</taxon>
        <taxon>Caudoviricetes</taxon>
    </lineage>
</organism>
<dbReference type="SUPFAM" id="SSF47240">
    <property type="entry name" value="Ferritin-like"/>
    <property type="match status" value="1"/>
</dbReference>
<dbReference type="Gene3D" id="1.20.1260.10">
    <property type="match status" value="1"/>
</dbReference>
<name>A0A8S5S6L1_9CAUD</name>
<accession>A0A8S5S6L1</accession>
<reference evidence="1" key="1">
    <citation type="journal article" date="2021" name="Proc. Natl. Acad. Sci. U.S.A.">
        <title>A Catalog of Tens of Thousands of Viruses from Human Metagenomes Reveals Hidden Associations with Chronic Diseases.</title>
        <authorList>
            <person name="Tisza M.J."/>
            <person name="Buck C.B."/>
        </authorList>
    </citation>
    <scope>NUCLEOTIDE SEQUENCE</scope>
    <source>
        <strain evidence="1">CtqwY3</strain>
    </source>
</reference>
<sequence>MVEYQNLLCMLKVYYHNVQTLHRHLIGANWFGNHEVLGEYYDRLEDDIDELAEVGLSIAVDEPTIQQSLAKYSELEIKNRDSLESFKILRGYFDDIVAQVNRITGVPADVINKLQEMQLYYRKESDFKLARATLREGEE</sequence>